<evidence type="ECO:0000259" key="1">
    <source>
        <dbReference type="PROSITE" id="PS51186"/>
    </source>
</evidence>
<dbReference type="InterPro" id="IPR000182">
    <property type="entry name" value="GNAT_dom"/>
</dbReference>
<dbReference type="AlphaFoldDB" id="A0A935C465"/>
<keyword evidence="3" id="KW-1185">Reference proteome</keyword>
<gene>
    <name evidence="2" type="ORF">JKK62_15800</name>
</gene>
<dbReference type="PANTHER" id="PTHR43415">
    <property type="entry name" value="SPERMIDINE N(1)-ACETYLTRANSFERASE"/>
    <property type="match status" value="1"/>
</dbReference>
<accession>A0A935C465</accession>
<proteinExistence type="predicted"/>
<dbReference type="Proteomes" id="UP000633365">
    <property type="component" value="Unassembled WGS sequence"/>
</dbReference>
<dbReference type="CDD" id="cd04301">
    <property type="entry name" value="NAT_SF"/>
    <property type="match status" value="1"/>
</dbReference>
<evidence type="ECO:0000313" key="3">
    <source>
        <dbReference type="Proteomes" id="UP000633365"/>
    </source>
</evidence>
<dbReference type="RefSeq" id="WP_201428769.1">
    <property type="nucleotide sequence ID" value="NZ_JAEQMG010000175.1"/>
</dbReference>
<sequence>MLKLRPYKSYDAQAIAKWVQDKDVFSLWGGERFGDYPITAENIDKKYREDNGDCAEPDNFYPWTAFDDTGVVGHFIMRYINGDHKVIRFGWVIVDSSVRGKGYGTEMLRLGLKYAYEILGAKKVTIGVFERNTPAYKCYKKVGFADVDVVKDEPWDIIEMEINFRSENK</sequence>
<name>A0A935C465_9FIRM</name>
<organism evidence="2 3">
    <name type="scientific">Ruminococcus difficilis</name>
    <dbReference type="NCBI Taxonomy" id="2763069"/>
    <lineage>
        <taxon>Bacteria</taxon>
        <taxon>Bacillati</taxon>
        <taxon>Bacillota</taxon>
        <taxon>Clostridia</taxon>
        <taxon>Eubacteriales</taxon>
        <taxon>Oscillospiraceae</taxon>
        <taxon>Ruminococcus</taxon>
    </lineage>
</organism>
<dbReference type="InterPro" id="IPR016181">
    <property type="entry name" value="Acyl_CoA_acyltransferase"/>
</dbReference>
<dbReference type="PROSITE" id="PS51186">
    <property type="entry name" value="GNAT"/>
    <property type="match status" value="1"/>
</dbReference>
<dbReference type="SUPFAM" id="SSF55729">
    <property type="entry name" value="Acyl-CoA N-acyltransferases (Nat)"/>
    <property type="match status" value="1"/>
</dbReference>
<evidence type="ECO:0000313" key="2">
    <source>
        <dbReference type="EMBL" id="MBK6090090.1"/>
    </source>
</evidence>
<protein>
    <submittedName>
        <fullName evidence="2">GNAT family N-acetyltransferase</fullName>
    </submittedName>
</protein>
<dbReference type="EMBL" id="JAEQMG010000175">
    <property type="protein sequence ID" value="MBK6090090.1"/>
    <property type="molecule type" value="Genomic_DNA"/>
</dbReference>
<dbReference type="PANTHER" id="PTHR43415:SF5">
    <property type="entry name" value="ACETYLTRANSFERASE"/>
    <property type="match status" value="1"/>
</dbReference>
<comment type="caution">
    <text evidence="2">The sequence shown here is derived from an EMBL/GenBank/DDBJ whole genome shotgun (WGS) entry which is preliminary data.</text>
</comment>
<dbReference type="GO" id="GO:0016747">
    <property type="term" value="F:acyltransferase activity, transferring groups other than amino-acyl groups"/>
    <property type="evidence" value="ECO:0007669"/>
    <property type="project" value="InterPro"/>
</dbReference>
<reference evidence="2" key="1">
    <citation type="submission" date="2021-01" db="EMBL/GenBank/DDBJ databases">
        <title>Genome public.</title>
        <authorList>
            <person name="Liu C."/>
            <person name="Sun Q."/>
        </authorList>
    </citation>
    <scope>NUCLEOTIDE SEQUENCE</scope>
    <source>
        <strain evidence="2">M6</strain>
    </source>
</reference>
<feature type="domain" description="N-acetyltransferase" evidence="1">
    <location>
        <begin position="2"/>
        <end position="165"/>
    </location>
</feature>
<dbReference type="Pfam" id="PF13302">
    <property type="entry name" value="Acetyltransf_3"/>
    <property type="match status" value="1"/>
</dbReference>
<dbReference type="Gene3D" id="3.40.630.30">
    <property type="match status" value="1"/>
</dbReference>